<evidence type="ECO:0000313" key="1">
    <source>
        <dbReference type="EMBL" id="NMG05262.1"/>
    </source>
</evidence>
<gene>
    <name evidence="1" type="ORF">GPA21_20195</name>
</gene>
<dbReference type="Proteomes" id="UP000599523">
    <property type="component" value="Unassembled WGS sequence"/>
</dbReference>
<accession>A0A972FAI6</accession>
<dbReference type="EMBL" id="WTVM01000267">
    <property type="protein sequence ID" value="NMG05262.1"/>
    <property type="molecule type" value="Genomic_DNA"/>
</dbReference>
<sequence>MELIRNLNIRTKLLLMAGLPILALLWFASIGAMAKWQFASEMNDLRGLTSLSVHVGGVVHE</sequence>
<proteinExistence type="predicted"/>
<dbReference type="AlphaFoldDB" id="A0A972FAI6"/>
<reference evidence="1" key="1">
    <citation type="submission" date="2019-12" db="EMBL/GenBank/DDBJ databases">
        <title>Comparative genomics gives insights into the taxonomy of the Azoarcus-Aromatoleum group and reveals separate origins of nif in the plant-associated Azoarcus and non-plant-associated Aromatoleum sub-groups.</title>
        <authorList>
            <person name="Lafos M."/>
            <person name="Maluk M."/>
            <person name="Batista M."/>
            <person name="Junghare M."/>
            <person name="Carmona M."/>
            <person name="Faoro H."/>
            <person name="Cruz L.M."/>
            <person name="Battistoni F."/>
            <person name="De Souza E."/>
            <person name="Pedrosa F."/>
            <person name="Chen W.-M."/>
            <person name="Poole P.S."/>
            <person name="Dixon R.A."/>
            <person name="James E.K."/>
        </authorList>
    </citation>
    <scope>NUCLEOTIDE SEQUENCE</scope>
    <source>
        <strain evidence="1">NSC3</strain>
    </source>
</reference>
<comment type="caution">
    <text evidence="1">The sequence shown here is derived from an EMBL/GenBank/DDBJ whole genome shotgun (WGS) entry which is preliminary data.</text>
</comment>
<organism evidence="1 2">
    <name type="scientific">Azoarcus taiwanensis</name>
    <dbReference type="NCBI Taxonomy" id="666964"/>
    <lineage>
        <taxon>Bacteria</taxon>
        <taxon>Pseudomonadati</taxon>
        <taxon>Pseudomonadota</taxon>
        <taxon>Betaproteobacteria</taxon>
        <taxon>Rhodocyclales</taxon>
        <taxon>Zoogloeaceae</taxon>
        <taxon>Azoarcus</taxon>
    </lineage>
</organism>
<evidence type="ECO:0000313" key="2">
    <source>
        <dbReference type="Proteomes" id="UP000599523"/>
    </source>
</evidence>
<keyword evidence="2" id="KW-1185">Reference proteome</keyword>
<dbReference type="RefSeq" id="WP_168989852.1">
    <property type="nucleotide sequence ID" value="NZ_CAWPHM010000185.1"/>
</dbReference>
<protein>
    <submittedName>
        <fullName evidence="1">Uncharacterized protein</fullName>
    </submittedName>
</protein>
<name>A0A972FAI6_9RHOO</name>
<feature type="non-terminal residue" evidence="1">
    <location>
        <position position="61"/>
    </location>
</feature>